<name>A0A0F9NR36_9ZZZZ</name>
<evidence type="ECO:0000313" key="2">
    <source>
        <dbReference type="EMBL" id="KKN14547.1"/>
    </source>
</evidence>
<evidence type="ECO:0000256" key="1">
    <source>
        <dbReference type="SAM" id="MobiDB-lite"/>
    </source>
</evidence>
<organism evidence="2">
    <name type="scientific">marine sediment metagenome</name>
    <dbReference type="NCBI Taxonomy" id="412755"/>
    <lineage>
        <taxon>unclassified sequences</taxon>
        <taxon>metagenomes</taxon>
        <taxon>ecological metagenomes</taxon>
    </lineage>
</organism>
<dbReference type="AlphaFoldDB" id="A0A0F9NR36"/>
<comment type="caution">
    <text evidence="2">The sequence shown here is derived from an EMBL/GenBank/DDBJ whole genome shotgun (WGS) entry which is preliminary data.</text>
</comment>
<gene>
    <name evidence="2" type="ORF">LCGC14_0995140</name>
</gene>
<reference evidence="2" key="1">
    <citation type="journal article" date="2015" name="Nature">
        <title>Complex archaea that bridge the gap between prokaryotes and eukaryotes.</title>
        <authorList>
            <person name="Spang A."/>
            <person name="Saw J.H."/>
            <person name="Jorgensen S.L."/>
            <person name="Zaremba-Niedzwiedzka K."/>
            <person name="Martijn J."/>
            <person name="Lind A.E."/>
            <person name="van Eijk R."/>
            <person name="Schleper C."/>
            <person name="Guy L."/>
            <person name="Ettema T.J."/>
        </authorList>
    </citation>
    <scope>NUCLEOTIDE SEQUENCE</scope>
</reference>
<protein>
    <submittedName>
        <fullName evidence="2">Uncharacterized protein</fullName>
    </submittedName>
</protein>
<feature type="region of interest" description="Disordered" evidence="1">
    <location>
        <begin position="1"/>
        <end position="22"/>
    </location>
</feature>
<sequence>MSEETPTQEVSTDAPVTNDLLAPAPVADNADAQSVSSWHVTEKIKGEGEIPEWFNAEKYANVTEQAKAYSELVKVKPLENAPEKYELKGLATDTALDVDSPFFQEWMEMEKTSKTSQEQFNKRVEFFDRYLKSMRPDRTIEMQKLGGGEIATNKLAG</sequence>
<feature type="compositionally biased region" description="Polar residues" evidence="1">
    <location>
        <begin position="1"/>
        <end position="15"/>
    </location>
</feature>
<accession>A0A0F9NR36</accession>
<proteinExistence type="predicted"/>
<dbReference type="EMBL" id="LAZR01003806">
    <property type="protein sequence ID" value="KKN14547.1"/>
    <property type="molecule type" value="Genomic_DNA"/>
</dbReference>